<dbReference type="PIRSF" id="PIRSF005572">
    <property type="entry name" value="NifS"/>
    <property type="match status" value="1"/>
</dbReference>
<evidence type="ECO:0000256" key="1">
    <source>
        <dbReference type="ARBA" id="ARBA00001933"/>
    </source>
</evidence>
<dbReference type="InterPro" id="IPR015424">
    <property type="entry name" value="PyrdxlP-dep_Trfase"/>
</dbReference>
<comment type="caution">
    <text evidence="7">The sequence shown here is derived from an EMBL/GenBank/DDBJ whole genome shotgun (WGS) entry which is preliminary data.</text>
</comment>
<dbReference type="EMBL" id="VSSQ01023066">
    <property type="protein sequence ID" value="MPM69769.1"/>
    <property type="molecule type" value="Genomic_DNA"/>
</dbReference>
<name>A0A645BWJ1_9ZZZZ</name>
<dbReference type="Pfam" id="PF00266">
    <property type="entry name" value="Aminotran_5"/>
    <property type="match status" value="1"/>
</dbReference>
<evidence type="ECO:0000313" key="7">
    <source>
        <dbReference type="EMBL" id="MPM69769.1"/>
    </source>
</evidence>
<proteinExistence type="inferred from homology"/>
<dbReference type="InterPro" id="IPR015422">
    <property type="entry name" value="PyrdxlP-dep_Trfase_small"/>
</dbReference>
<dbReference type="AlphaFoldDB" id="A0A645BWJ1"/>
<evidence type="ECO:0000259" key="6">
    <source>
        <dbReference type="Pfam" id="PF00266"/>
    </source>
</evidence>
<organism evidence="7">
    <name type="scientific">bioreactor metagenome</name>
    <dbReference type="NCBI Taxonomy" id="1076179"/>
    <lineage>
        <taxon>unclassified sequences</taxon>
        <taxon>metagenomes</taxon>
        <taxon>ecological metagenomes</taxon>
    </lineage>
</organism>
<comment type="catalytic activity">
    <reaction evidence="5">
        <text>(sulfur carrier)-H + L-cysteine = (sulfur carrier)-SH + L-alanine</text>
        <dbReference type="Rhea" id="RHEA:43892"/>
        <dbReference type="Rhea" id="RHEA-COMP:14737"/>
        <dbReference type="Rhea" id="RHEA-COMP:14739"/>
        <dbReference type="ChEBI" id="CHEBI:29917"/>
        <dbReference type="ChEBI" id="CHEBI:35235"/>
        <dbReference type="ChEBI" id="CHEBI:57972"/>
        <dbReference type="ChEBI" id="CHEBI:64428"/>
        <dbReference type="EC" id="2.8.1.7"/>
    </reaction>
</comment>
<evidence type="ECO:0000256" key="2">
    <source>
        <dbReference type="ARBA" id="ARBA00010447"/>
    </source>
</evidence>
<dbReference type="InterPro" id="IPR015421">
    <property type="entry name" value="PyrdxlP-dep_Trfase_major"/>
</dbReference>
<dbReference type="InterPro" id="IPR016454">
    <property type="entry name" value="Cysteine_dSase"/>
</dbReference>
<keyword evidence="4" id="KW-0663">Pyridoxal phosphate</keyword>
<dbReference type="InterPro" id="IPR000192">
    <property type="entry name" value="Aminotrans_V_dom"/>
</dbReference>
<dbReference type="EC" id="2.8.1.7" evidence="3"/>
<dbReference type="PANTHER" id="PTHR43586:SF4">
    <property type="entry name" value="ISOPENICILLIN N EPIMERASE"/>
    <property type="match status" value="1"/>
</dbReference>
<evidence type="ECO:0000256" key="3">
    <source>
        <dbReference type="ARBA" id="ARBA00012239"/>
    </source>
</evidence>
<comment type="similarity">
    <text evidence="2">Belongs to the class-V pyridoxal-phosphate-dependent aminotransferase family. Csd subfamily.</text>
</comment>
<gene>
    <name evidence="7" type="primary">csd_13</name>
    <name evidence="7" type="ORF">SDC9_116717</name>
</gene>
<dbReference type="InterPro" id="IPR010969">
    <property type="entry name" value="Cys_dSase-rel_unknwn_funct"/>
</dbReference>
<dbReference type="Gene3D" id="3.90.1150.10">
    <property type="entry name" value="Aspartate Aminotransferase, domain 1"/>
    <property type="match status" value="1"/>
</dbReference>
<dbReference type="GO" id="GO:0031071">
    <property type="term" value="F:cysteine desulfurase activity"/>
    <property type="evidence" value="ECO:0007669"/>
    <property type="project" value="UniProtKB-EC"/>
</dbReference>
<comment type="cofactor">
    <cofactor evidence="1">
        <name>pyridoxal 5'-phosphate</name>
        <dbReference type="ChEBI" id="CHEBI:597326"/>
    </cofactor>
</comment>
<sequence>MQIYLDNAATTFPKPTSVYNAMMNYMTNIGSNPGRGASSSSLKGNKVIFQARNTLANFFHFEKVENLIFTPNITYSLNMLIKGSVKPGWHVITSVMDHNSTLRTLHNLANSGTIELDILNANNLGEISVDEFKDKIKPNSKLVVLSHGSNVTGTIQPLKEIGKICKEKGIHLIIDSAQTAGVLDLDFHELNCSALAFTGHKSMFGPQGIGGFLISDEFNEMCTSLIEGGTGSVSSDILQPNFLPDKFESGTMNGPAIAGLLEGIKFINSEGLTTIKEHEDYLTKQFIEGALNIPTIQVYGHKDIYNSKGTSHRTSTISMNSSKIDNSELGFYLDSQYGITTRTGLHCAPLAHKAIGTYPNGALRFSFGYFNDSKDVEYALSSINKIINTL</sequence>
<evidence type="ECO:0000256" key="4">
    <source>
        <dbReference type="ARBA" id="ARBA00022898"/>
    </source>
</evidence>
<protein>
    <recommendedName>
        <fullName evidence="3">cysteine desulfurase</fullName>
        <ecNumber evidence="3">2.8.1.7</ecNumber>
    </recommendedName>
</protein>
<keyword evidence="7" id="KW-0808">Transferase</keyword>
<dbReference type="SUPFAM" id="SSF53383">
    <property type="entry name" value="PLP-dependent transferases"/>
    <property type="match status" value="1"/>
</dbReference>
<evidence type="ECO:0000256" key="5">
    <source>
        <dbReference type="ARBA" id="ARBA00050776"/>
    </source>
</evidence>
<reference evidence="7" key="1">
    <citation type="submission" date="2019-08" db="EMBL/GenBank/DDBJ databases">
        <authorList>
            <person name="Kucharzyk K."/>
            <person name="Murdoch R.W."/>
            <person name="Higgins S."/>
            <person name="Loffler F."/>
        </authorList>
    </citation>
    <scope>NUCLEOTIDE SEQUENCE</scope>
</reference>
<accession>A0A645BWJ1</accession>
<dbReference type="PANTHER" id="PTHR43586">
    <property type="entry name" value="CYSTEINE DESULFURASE"/>
    <property type="match status" value="1"/>
</dbReference>
<dbReference type="Gene3D" id="3.40.640.10">
    <property type="entry name" value="Type I PLP-dependent aspartate aminotransferase-like (Major domain)"/>
    <property type="match status" value="1"/>
</dbReference>
<feature type="domain" description="Aminotransferase class V" evidence="6">
    <location>
        <begin position="3"/>
        <end position="378"/>
    </location>
</feature>
<dbReference type="NCBIfam" id="TIGR01977">
    <property type="entry name" value="am_tr_V_EF2568"/>
    <property type="match status" value="1"/>
</dbReference>